<feature type="region of interest" description="Actin-binding" evidence="13">
    <location>
        <begin position="663"/>
        <end position="685"/>
    </location>
</feature>
<dbReference type="InterPro" id="IPR004009">
    <property type="entry name" value="SH3_Myosin"/>
</dbReference>
<dbReference type="InterPro" id="IPR001609">
    <property type="entry name" value="Myosin_head_motor_dom-like"/>
</dbReference>
<dbReference type="Gene3D" id="4.10.270.10">
    <property type="entry name" value="Myosin, subunit A"/>
    <property type="match status" value="1"/>
</dbReference>
<evidence type="ECO:0000256" key="5">
    <source>
        <dbReference type="ARBA" id="ARBA00022490"/>
    </source>
</evidence>
<dbReference type="InterPro" id="IPR008989">
    <property type="entry name" value="Myosin_S1_N"/>
</dbReference>
<dbReference type="InterPro" id="IPR002928">
    <property type="entry name" value="Myosin_tail"/>
</dbReference>
<dbReference type="PRINTS" id="PR00193">
    <property type="entry name" value="MYOSINHEAVY"/>
</dbReference>
<dbReference type="Pfam" id="PF02736">
    <property type="entry name" value="Myosin_N"/>
    <property type="match status" value="1"/>
</dbReference>
<dbReference type="Gene3D" id="1.20.5.370">
    <property type="match status" value="4"/>
</dbReference>
<keyword evidence="10 13" id="KW-0505">Motor protein</keyword>
<feature type="domain" description="Myosin motor" evidence="15">
    <location>
        <begin position="81"/>
        <end position="788"/>
    </location>
</feature>
<dbReference type="GO" id="GO:0005524">
    <property type="term" value="F:ATP binding"/>
    <property type="evidence" value="ECO:0007669"/>
    <property type="project" value="UniProtKB-UniRule"/>
</dbReference>
<feature type="region of interest" description="Disordered" evidence="14">
    <location>
        <begin position="1539"/>
        <end position="1558"/>
    </location>
</feature>
<evidence type="ECO:0000256" key="14">
    <source>
        <dbReference type="SAM" id="MobiDB-lite"/>
    </source>
</evidence>
<dbReference type="OrthoDB" id="6108017at2759"/>
<evidence type="ECO:0000256" key="7">
    <source>
        <dbReference type="ARBA" id="ARBA00022840"/>
    </source>
</evidence>
<feature type="domain" description="Myosin N-terminal SH3-like" evidence="16">
    <location>
        <begin position="28"/>
        <end position="77"/>
    </location>
</feature>
<dbReference type="EMBL" id="LIAE01010569">
    <property type="protein sequence ID" value="PAV58610.1"/>
    <property type="molecule type" value="Genomic_DNA"/>
</dbReference>
<dbReference type="FunFam" id="1.20.5.370:FF:000009">
    <property type="entry name" value="Myosin heavy chain, isoform G"/>
    <property type="match status" value="1"/>
</dbReference>
<dbReference type="Gene3D" id="1.10.10.820">
    <property type="match status" value="1"/>
</dbReference>
<keyword evidence="7 13" id="KW-0067">ATP-binding</keyword>
<evidence type="ECO:0000256" key="4">
    <source>
        <dbReference type="ARBA" id="ARBA00022481"/>
    </source>
</evidence>
<dbReference type="PROSITE" id="PS51456">
    <property type="entry name" value="MYOSIN_MOTOR"/>
    <property type="match status" value="1"/>
</dbReference>
<feature type="compositionally biased region" description="Basic and acidic residues" evidence="14">
    <location>
        <begin position="974"/>
        <end position="983"/>
    </location>
</feature>
<keyword evidence="8" id="KW-0175">Coiled coil</keyword>
<evidence type="ECO:0000256" key="11">
    <source>
        <dbReference type="ARBA" id="ARBA00023179"/>
    </source>
</evidence>
<keyword evidence="4" id="KW-0488">Methylation</keyword>
<dbReference type="Gene3D" id="1.20.5.340">
    <property type="match status" value="3"/>
</dbReference>
<dbReference type="FunFam" id="1.20.5.370:FF:000008">
    <property type="entry name" value="Myosin heavy chain"/>
    <property type="match status" value="1"/>
</dbReference>
<keyword evidence="6 13" id="KW-0547">Nucleotide-binding</keyword>
<dbReference type="FunFam" id="1.20.58.530:FF:000001">
    <property type="entry name" value="Myosin heavy chain"/>
    <property type="match status" value="1"/>
</dbReference>
<evidence type="ECO:0000256" key="1">
    <source>
        <dbReference type="ARBA" id="ARBA00004657"/>
    </source>
</evidence>
<dbReference type="InterPro" id="IPR014751">
    <property type="entry name" value="XRCC4-like_C"/>
</dbReference>
<evidence type="ECO:0000259" key="16">
    <source>
        <dbReference type="PROSITE" id="PS51844"/>
    </source>
</evidence>
<dbReference type="FunFam" id="1.20.120.720:FF:000001">
    <property type="entry name" value="Myosin heavy chain, muscle"/>
    <property type="match status" value="1"/>
</dbReference>
<feature type="region of interest" description="Disordered" evidence="14">
    <location>
        <begin position="1740"/>
        <end position="1793"/>
    </location>
</feature>
<feature type="region of interest" description="Disordered" evidence="14">
    <location>
        <begin position="1030"/>
        <end position="1058"/>
    </location>
</feature>
<feature type="compositionally biased region" description="Polar residues" evidence="14">
    <location>
        <begin position="1763"/>
        <end position="1778"/>
    </location>
</feature>
<dbReference type="GO" id="GO:0051015">
    <property type="term" value="F:actin filament binding"/>
    <property type="evidence" value="ECO:0007669"/>
    <property type="project" value="InterPro"/>
</dbReference>
<dbReference type="FunFam" id="3.40.850.10:FF:000024">
    <property type="entry name" value="Myosin heavy chain, isoform J"/>
    <property type="match status" value="1"/>
</dbReference>
<dbReference type="SMART" id="SM00242">
    <property type="entry name" value="MYSc"/>
    <property type="match status" value="1"/>
</dbReference>
<keyword evidence="9 13" id="KW-0518">Myosin</keyword>
<dbReference type="InterPro" id="IPR036961">
    <property type="entry name" value="Kinesin_motor_dom_sf"/>
</dbReference>
<evidence type="ECO:0000259" key="15">
    <source>
        <dbReference type="PROSITE" id="PS51456"/>
    </source>
</evidence>
<dbReference type="InterPro" id="IPR027417">
    <property type="entry name" value="P-loop_NTPase"/>
</dbReference>
<dbReference type="SUPFAM" id="SSF90257">
    <property type="entry name" value="Myosin rod fragments"/>
    <property type="match status" value="6"/>
</dbReference>
<dbReference type="STRING" id="2018661.A0A2A2JA00"/>
<dbReference type="PROSITE" id="PS51844">
    <property type="entry name" value="SH3_LIKE"/>
    <property type="match status" value="1"/>
</dbReference>
<dbReference type="PANTHER" id="PTHR13140:SF857">
    <property type="entry name" value="MYOSIN-11"/>
    <property type="match status" value="1"/>
</dbReference>
<feature type="compositionally biased region" description="Basic and acidic residues" evidence="14">
    <location>
        <begin position="1033"/>
        <end position="1052"/>
    </location>
</feature>
<proteinExistence type="inferred from homology"/>
<evidence type="ECO:0000313" key="18">
    <source>
        <dbReference type="Proteomes" id="UP000218231"/>
    </source>
</evidence>
<comment type="subcellular location">
    <subcellularLocation>
        <location evidence="1">Cytoplasm</location>
        <location evidence="1">Myofibril</location>
    </subcellularLocation>
</comment>
<evidence type="ECO:0000256" key="3">
    <source>
        <dbReference type="ARBA" id="ARBA00022433"/>
    </source>
</evidence>
<dbReference type="Gene3D" id="6.20.240.20">
    <property type="match status" value="1"/>
</dbReference>
<dbReference type="FunFam" id="1.10.10.820:FF:000001">
    <property type="entry name" value="Myosin heavy chain"/>
    <property type="match status" value="1"/>
</dbReference>
<dbReference type="Gene3D" id="1.20.58.530">
    <property type="match status" value="1"/>
</dbReference>
<dbReference type="GO" id="GO:0005863">
    <property type="term" value="C:striated muscle myosin thick filament"/>
    <property type="evidence" value="ECO:0007669"/>
    <property type="project" value="UniProtKB-ARBA"/>
</dbReference>
<evidence type="ECO:0000256" key="10">
    <source>
        <dbReference type="ARBA" id="ARBA00023175"/>
    </source>
</evidence>
<feature type="compositionally biased region" description="Basic and acidic residues" evidence="14">
    <location>
        <begin position="1539"/>
        <end position="1551"/>
    </location>
</feature>
<dbReference type="Proteomes" id="UP000218231">
    <property type="component" value="Unassembled WGS sequence"/>
</dbReference>
<comment type="caution">
    <text evidence="17">The sequence shown here is derived from an EMBL/GenBank/DDBJ whole genome shotgun (WGS) entry which is preliminary data.</text>
</comment>
<dbReference type="Pfam" id="PF01576">
    <property type="entry name" value="Myosin_tail_1"/>
    <property type="match status" value="2"/>
</dbReference>
<evidence type="ECO:0000256" key="13">
    <source>
        <dbReference type="PROSITE-ProRule" id="PRU00782"/>
    </source>
</evidence>
<keyword evidence="3" id="KW-0787">Thick filament</keyword>
<keyword evidence="18" id="KW-1185">Reference proteome</keyword>
<gene>
    <name evidence="17" type="ORF">WR25_16035</name>
</gene>
<feature type="region of interest" description="Disordered" evidence="14">
    <location>
        <begin position="1075"/>
        <end position="1105"/>
    </location>
</feature>
<evidence type="ECO:0008006" key="19">
    <source>
        <dbReference type="Google" id="ProtNLM"/>
    </source>
</evidence>
<dbReference type="SUPFAM" id="SSF57997">
    <property type="entry name" value="Tropomyosin"/>
    <property type="match status" value="1"/>
</dbReference>
<keyword evidence="5" id="KW-0963">Cytoplasm</keyword>
<dbReference type="FunFam" id="2.30.30.360:FF:000001">
    <property type="entry name" value="Myosin heavy chain"/>
    <property type="match status" value="1"/>
</dbReference>
<dbReference type="SUPFAM" id="SSF52540">
    <property type="entry name" value="P-loop containing nucleoside triphosphate hydrolases"/>
    <property type="match status" value="1"/>
</dbReference>
<dbReference type="Pfam" id="PF00063">
    <property type="entry name" value="Myosin_head"/>
    <property type="match status" value="1"/>
</dbReference>
<evidence type="ECO:0000313" key="17">
    <source>
        <dbReference type="EMBL" id="PAV58610.1"/>
    </source>
</evidence>
<dbReference type="PANTHER" id="PTHR13140">
    <property type="entry name" value="MYOSIN"/>
    <property type="match status" value="1"/>
</dbReference>
<feature type="region of interest" description="Disordered" evidence="14">
    <location>
        <begin position="918"/>
        <end position="947"/>
    </location>
</feature>
<evidence type="ECO:0000256" key="9">
    <source>
        <dbReference type="ARBA" id="ARBA00023123"/>
    </source>
</evidence>
<feature type="binding site" evidence="13">
    <location>
        <begin position="174"/>
        <end position="181"/>
    </location>
    <ligand>
        <name>ATP</name>
        <dbReference type="ChEBI" id="CHEBI:30616"/>
    </ligand>
</feature>
<dbReference type="Gene3D" id="2.30.30.360">
    <property type="entry name" value="Myosin S1 fragment, N-terminal"/>
    <property type="match status" value="1"/>
</dbReference>
<feature type="region of interest" description="Disordered" evidence="14">
    <location>
        <begin position="974"/>
        <end position="993"/>
    </location>
</feature>
<accession>A0A2A2JA00</accession>
<protein>
    <recommendedName>
        <fullName evidence="19">Myosin motor domain-containing protein</fullName>
    </recommendedName>
</protein>
<feature type="compositionally biased region" description="Basic and acidic residues" evidence="14">
    <location>
        <begin position="1089"/>
        <end position="1105"/>
    </location>
</feature>
<dbReference type="FunFam" id="1.20.5.340:FF:000021">
    <property type="entry name" value="Myosin heavy chain, isoform G"/>
    <property type="match status" value="1"/>
</dbReference>
<dbReference type="GO" id="GO:0000146">
    <property type="term" value="F:microfilament motor activity"/>
    <property type="evidence" value="ECO:0007669"/>
    <property type="project" value="TreeGrafter"/>
</dbReference>
<dbReference type="Gene3D" id="3.40.850.10">
    <property type="entry name" value="Kinesin motor domain"/>
    <property type="match status" value="1"/>
</dbReference>
<evidence type="ECO:0000256" key="6">
    <source>
        <dbReference type="ARBA" id="ARBA00022741"/>
    </source>
</evidence>
<organism evidence="17 18">
    <name type="scientific">Diploscapter pachys</name>
    <dbReference type="NCBI Taxonomy" id="2018661"/>
    <lineage>
        <taxon>Eukaryota</taxon>
        <taxon>Metazoa</taxon>
        <taxon>Ecdysozoa</taxon>
        <taxon>Nematoda</taxon>
        <taxon>Chromadorea</taxon>
        <taxon>Rhabditida</taxon>
        <taxon>Rhabditina</taxon>
        <taxon>Rhabditomorpha</taxon>
        <taxon>Rhabditoidea</taxon>
        <taxon>Rhabditidae</taxon>
        <taxon>Diploscapter</taxon>
    </lineage>
</organism>
<name>A0A2A2JA00_9BILA</name>
<keyword evidence="11" id="KW-0514">Muscle protein</keyword>
<dbReference type="GO" id="GO:0016459">
    <property type="term" value="C:myosin complex"/>
    <property type="evidence" value="ECO:0007669"/>
    <property type="project" value="UniProtKB-KW"/>
</dbReference>
<evidence type="ECO:0000256" key="2">
    <source>
        <dbReference type="ARBA" id="ARBA00008314"/>
    </source>
</evidence>
<sequence>MDYENDPGWQYLRRTREQMIEEQSKPYDSKKNCWVPDPEEGYVAAEITATKGDAITVVTSRGNEQTLKKELVQEMNPPKFEKTEDMSNLTFLNDASVLHNLRSRYGAMLIYTYSGLFCVVINPYKRLPIYTDSVARMFMGKRRTEMPPHLFAVSDQAYRNMLQDHENQSMLITGESGAGKTENTKKVIAYFASVGASQQESAGGNASGEKKVTLEDQIVQTNPVLEAFGNAKTVRNNNSSRFGKFIRIHFSKAGRLASCDIEHYLLEKSRVIRQAPGERCYHIFYQIYSDFKPELKKLLLLDQPMKNYWFVAQAELSIDGVNDTEEFQMTDEAFDILNFSADEKMDCYRLMSGHMHMGNMKFKQRAREEQAEPDGTDEAEKAANMFGVDHEKFLLALTKPRVKVGTEWVSKGQNVDQVNWAVGAMAKGVYARVFHWLVAKCNLTLDQKGIDRDYFIGVLDIAGFEIFDFNSFEQLWINFFNEKLQQFFNHHMFVLEQEEYAREGIQWTFIDFGLDLQACIELIEKPLGIISMLDEECIVPKATDLTLAQKLCEQHLGKHPNFEKPKPPKGKQGEAHFAMFHYAGTVRYNVLNWLEKNKDPLNDTVVSVMKATTGNGLLNVIWEDYTTQEEAAQKAKEGGGGGGKKKGKSGSFMTVSMMYRESLNNLMTMLHKTHPHFIRCIIPNEKKQSGLIDAALVLNQLTCNGVLEGIRICRKGFPNRTLHPDFVQRYAILAAAEAKSSDDKKKCAEAIMSKLVNEGTLTEENFRIGLTKVFFKAGVLAHLEDVRDEKLSVIITGFQAQIRWYLGLTERKRRMEQRAGLLIVQRNVRSWCTLRTWEWFKLFGRVKPMLKAGKEAEEMEKMNDKMKELQESLAREEKLRKELEDSSTKLLEEKNQLFTTLESAKGQLSDAEERLAKLQSQKNDADRQLTSEKQSKDHQIRSLQDEMQQQDEAIAKLNKEKKHQEEINRKLMEDLQTEEDKTNHTNKIKQKLESTLDDLEDSLEREKRARADLDKQKRKVEGELKIAQENIEEAGRQRHDLENNLKKKESELHSVSSKLEDEQALVAKLQRQIKEGQSRISELEEELENERQSRSKADRAKADVQRELEELGERLDEQGGATAAQVEINKKREAELAKLRRDLEEANMNHESQLGALRKKHTDAVAELTDQLDQMNKTKQKLEKDRAQAVHDAEELASQLDSETSGKMNNEKLAKQFELQLTELQSKCDEQSRQLMDFTSMKGRMHNENSDLVRQLEDAESQVNQLSRLKAQLTSQLEEAKRTADEESRERQTLAAQAKNYQHEAEQMQESLEEEIEGKNEAKNAQEEAAEFVEGLRRENKNLAQEIKDLTDQLGEGGRSVHEMQKIIRRLEIEKEELQHALDEAEAALEAEESKVLRAQVEVSQIRSEIEKRIQEKEEEFENTRKNHQRAMDSMQASLETEAKGKAELLRVKKKLESDINELEIALDHANKANADAQKNLKRYQEQVRELQLQVEEEQRNGNDIREQFFNAEKRATLLQSEKEELLVANEASERARKQAEYEAADARDQANEANAQASSLSAAKRKLEGELQALHADLDETLSEYKAAEERSKKAIADATKLAEDLRQEQEHAQHIDRMRKGLEQQLKEIQVRLDEAEAAALKGGKKVIAKLEQRVRELETELDGEQRRYQETNKNMQKADRRERELQFQVDEDKKNFERLQDLIDKLQNKLKTQKKQIEEAEEVANTNLQKYKQLTHQLEDAEERADDAENSLSKMRAKSRSSTSVAPAGLQTSASAMVMRSPSRSRNTDF</sequence>
<feature type="compositionally biased region" description="Acidic residues" evidence="14">
    <location>
        <begin position="1743"/>
        <end position="1752"/>
    </location>
</feature>
<evidence type="ECO:0000256" key="8">
    <source>
        <dbReference type="ARBA" id="ARBA00023054"/>
    </source>
</evidence>
<dbReference type="FunFam" id="1.20.5.340:FF:000036">
    <property type="entry name" value="Myosin heavy chain"/>
    <property type="match status" value="1"/>
</dbReference>
<dbReference type="GO" id="GO:0016020">
    <property type="term" value="C:membrane"/>
    <property type="evidence" value="ECO:0007669"/>
    <property type="project" value="TreeGrafter"/>
</dbReference>
<dbReference type="GO" id="GO:0007015">
    <property type="term" value="P:actin filament organization"/>
    <property type="evidence" value="ECO:0007669"/>
    <property type="project" value="TreeGrafter"/>
</dbReference>
<evidence type="ECO:0000256" key="12">
    <source>
        <dbReference type="ARBA" id="ARBA00023203"/>
    </source>
</evidence>
<keyword evidence="12 13" id="KW-0009">Actin-binding</keyword>
<reference evidence="17 18" key="1">
    <citation type="journal article" date="2017" name="Curr. Biol.">
        <title>Genome architecture and evolution of a unichromosomal asexual nematode.</title>
        <authorList>
            <person name="Fradin H."/>
            <person name="Zegar C."/>
            <person name="Gutwein M."/>
            <person name="Lucas J."/>
            <person name="Kovtun M."/>
            <person name="Corcoran D."/>
            <person name="Baugh L.R."/>
            <person name="Kiontke K."/>
            <person name="Gunsalus K."/>
            <person name="Fitch D.H."/>
            <person name="Piano F."/>
        </authorList>
    </citation>
    <scope>NUCLEOTIDE SEQUENCE [LARGE SCALE GENOMIC DNA]</scope>
    <source>
        <strain evidence="17">PF1309</strain>
    </source>
</reference>
<dbReference type="CDD" id="cd01377">
    <property type="entry name" value="MYSc_class_II"/>
    <property type="match status" value="1"/>
</dbReference>
<dbReference type="Gene3D" id="1.20.120.720">
    <property type="entry name" value="Myosin VI head, motor domain, U50 subdomain"/>
    <property type="match status" value="1"/>
</dbReference>
<feature type="compositionally biased region" description="Basic and acidic residues" evidence="14">
    <location>
        <begin position="923"/>
        <end position="944"/>
    </location>
</feature>
<dbReference type="FunFam" id="1.20.5.370:FF:000010">
    <property type="entry name" value="Myosin heavy chain, isoform G"/>
    <property type="match status" value="1"/>
</dbReference>
<comment type="similarity">
    <text evidence="2 13">Belongs to the TRAFAC class myosin-kinesin ATPase superfamily. Myosin family.</text>
</comment>